<dbReference type="OrthoDB" id="2389779at2"/>
<evidence type="ECO:0000313" key="1">
    <source>
        <dbReference type="EMBL" id="RST88818.1"/>
    </source>
</evidence>
<sequence>MYQVIEMYGDNEPWWFFEGWEEDINQEKVFEELEQAIHYYEKKYQQLAQEYSMMKTKDRYLTAFWKDGDSRFCEECDDDLQQYKGLVLLKNCHPLIKNGKEQHETISYSGKAKCCKRLSPSTRSQHEA</sequence>
<gene>
    <name evidence="1" type="ORF">C7P63_08320</name>
</gene>
<accession>A0A3S0AB78</accession>
<reference evidence="1 2" key="1">
    <citation type="submission" date="2018-03" db="EMBL/GenBank/DDBJ databases">
        <authorList>
            <person name="Gulvik C.A."/>
        </authorList>
    </citation>
    <scope>NUCLEOTIDE SEQUENCE [LARGE SCALE GENOMIC DNA]</scope>
    <source>
        <strain evidence="1 2">JCM 31581</strain>
    </source>
</reference>
<evidence type="ECO:0000313" key="2">
    <source>
        <dbReference type="Proteomes" id="UP000277864"/>
    </source>
</evidence>
<proteinExistence type="predicted"/>
<organism evidence="1 2">
    <name type="scientific">Vagococcus humatus</name>
    <dbReference type="NCBI Taxonomy" id="1889241"/>
    <lineage>
        <taxon>Bacteria</taxon>
        <taxon>Bacillati</taxon>
        <taxon>Bacillota</taxon>
        <taxon>Bacilli</taxon>
        <taxon>Lactobacillales</taxon>
        <taxon>Enterococcaceae</taxon>
        <taxon>Vagococcus</taxon>
    </lineage>
</organism>
<protein>
    <submittedName>
        <fullName evidence="1">DUF1033 domain-containing protein</fullName>
    </submittedName>
</protein>
<dbReference type="AlphaFoldDB" id="A0A3S0AB78"/>
<dbReference type="InterPro" id="IPR010434">
    <property type="entry name" value="DUF1033"/>
</dbReference>
<dbReference type="Pfam" id="PF06279">
    <property type="entry name" value="DUF1033"/>
    <property type="match status" value="1"/>
</dbReference>
<name>A0A3S0AB78_9ENTE</name>
<dbReference type="RefSeq" id="WP_125943696.1">
    <property type="nucleotide sequence ID" value="NZ_PXZH01000005.1"/>
</dbReference>
<comment type="caution">
    <text evidence="1">The sequence shown here is derived from an EMBL/GenBank/DDBJ whole genome shotgun (WGS) entry which is preliminary data.</text>
</comment>
<keyword evidence="2" id="KW-1185">Reference proteome</keyword>
<dbReference type="Proteomes" id="UP000277864">
    <property type="component" value="Unassembled WGS sequence"/>
</dbReference>
<dbReference type="EMBL" id="PXZH01000005">
    <property type="protein sequence ID" value="RST88818.1"/>
    <property type="molecule type" value="Genomic_DNA"/>
</dbReference>